<evidence type="ECO:0000313" key="2">
    <source>
        <dbReference type="Proteomes" id="UP000033092"/>
    </source>
</evidence>
<dbReference type="HOGENOM" id="CLU_2550330_0_0_2"/>
<sequence>MSPGTGQARSIKIRSGKTVFFSGFFHKCPSFPSADTVISGSYIFPDQEIKYSLIEKSVWIRQEKRRNLPVFVEYMWILMSRE</sequence>
<dbReference type="KEGG" id="msz:MSSIH_3630"/>
<protein>
    <submittedName>
        <fullName evidence="1">Uncharacterized protein</fullName>
    </submittedName>
</protein>
<evidence type="ECO:0000313" key="1">
    <source>
        <dbReference type="EMBL" id="AKB34320.1"/>
    </source>
</evidence>
<dbReference type="AlphaFoldDB" id="A0A0E3PHN5"/>
<reference evidence="1 2" key="1">
    <citation type="submission" date="2014-07" db="EMBL/GenBank/DDBJ databases">
        <title>Methanogenic archaea and the global carbon cycle.</title>
        <authorList>
            <person name="Henriksen J.R."/>
            <person name="Luke J."/>
            <person name="Reinhart S."/>
            <person name="Benedict M.N."/>
            <person name="Youngblut N.D."/>
            <person name="Metcalf M.E."/>
            <person name="Whitaker R.J."/>
            <person name="Metcalf W.W."/>
        </authorList>
    </citation>
    <scope>NUCLEOTIDE SEQUENCE [LARGE SCALE GENOMIC DNA]</scope>
    <source>
        <strain evidence="1 2">HI350</strain>
    </source>
</reference>
<gene>
    <name evidence="1" type="ORF">MSSIH_3630</name>
</gene>
<organism evidence="1 2">
    <name type="scientific">Methanosarcina siciliae HI350</name>
    <dbReference type="NCBI Taxonomy" id="1434119"/>
    <lineage>
        <taxon>Archaea</taxon>
        <taxon>Methanobacteriati</taxon>
        <taxon>Methanobacteriota</taxon>
        <taxon>Stenosarchaea group</taxon>
        <taxon>Methanomicrobia</taxon>
        <taxon>Methanosarcinales</taxon>
        <taxon>Methanosarcinaceae</taxon>
        <taxon>Methanosarcina</taxon>
    </lineage>
</organism>
<dbReference type="EMBL" id="CP009507">
    <property type="protein sequence ID" value="AKB34320.1"/>
    <property type="molecule type" value="Genomic_DNA"/>
</dbReference>
<accession>A0A0E3PHN5</accession>
<dbReference type="PATRIC" id="fig|1434119.4.peg.4713"/>
<name>A0A0E3PHN5_9EURY</name>
<proteinExistence type="predicted"/>
<dbReference type="Proteomes" id="UP000033092">
    <property type="component" value="Chromosome"/>
</dbReference>